<dbReference type="SUPFAM" id="SSF53187">
    <property type="entry name" value="Zn-dependent exopeptidases"/>
    <property type="match status" value="1"/>
</dbReference>
<evidence type="ECO:0000259" key="1">
    <source>
        <dbReference type="Pfam" id="PF04389"/>
    </source>
</evidence>
<gene>
    <name evidence="2" type="ORF">GCM10023331_35520</name>
</gene>
<evidence type="ECO:0000313" key="2">
    <source>
        <dbReference type="EMBL" id="GAA4847697.1"/>
    </source>
</evidence>
<organism evidence="2 3">
    <name type="scientific">Algivirga pacifica</name>
    <dbReference type="NCBI Taxonomy" id="1162670"/>
    <lineage>
        <taxon>Bacteria</taxon>
        <taxon>Pseudomonadati</taxon>
        <taxon>Bacteroidota</taxon>
        <taxon>Cytophagia</taxon>
        <taxon>Cytophagales</taxon>
        <taxon>Flammeovirgaceae</taxon>
        <taxon>Algivirga</taxon>
    </lineage>
</organism>
<dbReference type="Gene3D" id="3.40.630.10">
    <property type="entry name" value="Zn peptidases"/>
    <property type="match status" value="2"/>
</dbReference>
<dbReference type="Proteomes" id="UP001500298">
    <property type="component" value="Unassembled WGS sequence"/>
</dbReference>
<proteinExistence type="predicted"/>
<comment type="caution">
    <text evidence="2">The sequence shown here is derived from an EMBL/GenBank/DDBJ whole genome shotgun (WGS) entry which is preliminary data.</text>
</comment>
<dbReference type="InterPro" id="IPR007484">
    <property type="entry name" value="Peptidase_M28"/>
</dbReference>
<name>A0ABP9DKI8_9BACT</name>
<dbReference type="PANTHER" id="PTHR12147:SF26">
    <property type="entry name" value="PEPTIDASE M28 DOMAIN-CONTAINING PROTEIN"/>
    <property type="match status" value="1"/>
</dbReference>
<dbReference type="PANTHER" id="PTHR12147">
    <property type="entry name" value="METALLOPEPTIDASE M28 FAMILY MEMBER"/>
    <property type="match status" value="1"/>
</dbReference>
<accession>A0ABP9DKI8</accession>
<reference evidence="3" key="1">
    <citation type="journal article" date="2019" name="Int. J. Syst. Evol. Microbiol.">
        <title>The Global Catalogue of Microorganisms (GCM) 10K type strain sequencing project: providing services to taxonomists for standard genome sequencing and annotation.</title>
        <authorList>
            <consortium name="The Broad Institute Genomics Platform"/>
            <consortium name="The Broad Institute Genome Sequencing Center for Infectious Disease"/>
            <person name="Wu L."/>
            <person name="Ma J."/>
        </authorList>
    </citation>
    <scope>NUCLEOTIDE SEQUENCE [LARGE SCALE GENOMIC DNA]</scope>
    <source>
        <strain evidence="3">JCM 18326</strain>
    </source>
</reference>
<dbReference type="Pfam" id="PF04389">
    <property type="entry name" value="Peptidase_M28"/>
    <property type="match status" value="1"/>
</dbReference>
<keyword evidence="3" id="KW-1185">Reference proteome</keyword>
<feature type="domain" description="Peptidase M28" evidence="1">
    <location>
        <begin position="176"/>
        <end position="374"/>
    </location>
</feature>
<evidence type="ECO:0000313" key="3">
    <source>
        <dbReference type="Proteomes" id="UP001500298"/>
    </source>
</evidence>
<dbReference type="EMBL" id="BAABJX010000057">
    <property type="protein sequence ID" value="GAA4847697.1"/>
    <property type="molecule type" value="Genomic_DNA"/>
</dbReference>
<sequence>MTTLASDDMQGRKTGTEGNRKAAAFIAEEFQKLGLVPMEGNDGYYQYFSLYNLKPQKHKVKINGQTLSSKDVLVLNGRENIKLKKSSQVETLLIKKEDSFREKFAEYRQKEGDFVVLVHPSHQEEFSNYNLYFGIFQPQVELNEKHFSAWTLSEDSTLNKVKIQLKYSIEENKMHNIIGVLPGASDEKILLSAHYDHIGIIAPIQGDSIANGADDDATGVTAIIQLAKHFKEKGNKRTLVFAAFDAEEIGLIGSKHFAEQITPEEYVANVNIEMIGKPSDRGIRKAYVTGYDKSNMGKLMRKAAASKGFRFFADPYKEYNLFMRADNASFAQYNIPAHTISSDPIDFDSYYHTVNDEISTLDLKNMNSIIEGIAAGIAPMVDGSVTPSRLKFDRKK</sequence>
<protein>
    <recommendedName>
        <fullName evidence="1">Peptidase M28 domain-containing protein</fullName>
    </recommendedName>
</protein>
<dbReference type="InterPro" id="IPR045175">
    <property type="entry name" value="M28_fam"/>
</dbReference>